<keyword evidence="6" id="KW-1185">Reference proteome</keyword>
<evidence type="ECO:0000313" key="5">
    <source>
        <dbReference type="EMBL" id="CAF1605771.1"/>
    </source>
</evidence>
<dbReference type="InterPro" id="IPR000073">
    <property type="entry name" value="AB_hydrolase_1"/>
</dbReference>
<reference evidence="5" key="1">
    <citation type="submission" date="2021-02" db="EMBL/GenBank/DDBJ databases">
        <authorList>
            <person name="Nowell W R."/>
        </authorList>
    </citation>
    <scope>NUCLEOTIDE SEQUENCE</scope>
</reference>
<dbReference type="SUPFAM" id="SSF53474">
    <property type="entry name" value="alpha/beta-Hydrolases"/>
    <property type="match status" value="2"/>
</dbReference>
<sequence length="756" mass="86633">MLQSTPSIAEEDENNDNEQYDYDRLQFPIDKRLDTSLLKNQHEQLPQITSPTTTGLSSWRIPRLLLNFISVSPHMLAQAEERLYQDLKNKYYGEYVHIRGDNLIWTVRSLNSPPDTIPIVLIHDFGCASGIWVQNIDFLSARHPLYMFDILGFGRSSRPCFDQTNNISAETKFVESIEDWRIAVDLQTKFYLIGHGFGAYLATLYTLRYGQFIKKLILLDPWGFNPKPDENQLNLSTPLWIKLIAYITQTWTSFSAFRYFGPLGLPILKLLAPRWKRLAPIDSSYEKSNALYEYLYHVNVQPASGDVGFQALASWYGWAKEPIVQVEHSRIESISDEIPIVFIYGSRTSIDNTAAHQILHQRGPNNTYIKIIHNAAHFFFMEKPIQFHEVISEILTDLPVYFRTLASVDRTITTTVLPPDRFRTIESLKRLNWNNTGPEQLARAEMKVFETLKSKFQGRHIPVSNNTQKIWTVYSNITSKNYPLVLVHGFGGGVGLWSLNLDQLCLDRPVYALDLPGFAHSSRPVFSLDPIEAEQQFVDMLEEWRIGIGLNEPFILLGHSFGGFLCAAYALRYPKYVKQLILADPWGMGQKPDDWQTSPMQRIPPSLRSLSSVIMKFSPLAALRAAGPFGVKIMKYFRADLRIKFEKLFDDDRVLVYLYHCNAQVPTGEEGFRTISDCLAWAKQPMVDRIQLIDEKIPIHFLHGEESWVDVAPSVMAKSKCENVTIDTIPNAGHHVYADAPVEFEAYLKRVLINKE</sequence>
<comment type="caution">
    <text evidence="5">The sequence shown here is derived from an EMBL/GenBank/DDBJ whole genome shotgun (WGS) entry which is preliminary data.</text>
</comment>
<dbReference type="EMBL" id="CAJNOM010001386">
    <property type="protein sequence ID" value="CAF1605771.1"/>
    <property type="molecule type" value="Genomic_DNA"/>
</dbReference>
<evidence type="ECO:0000256" key="2">
    <source>
        <dbReference type="SAM" id="MobiDB-lite"/>
    </source>
</evidence>
<accession>A0A816B8P2</accession>
<evidence type="ECO:0000313" key="6">
    <source>
        <dbReference type="Proteomes" id="UP000663832"/>
    </source>
</evidence>
<evidence type="ECO:0000313" key="4">
    <source>
        <dbReference type="EMBL" id="CAF1376185.1"/>
    </source>
</evidence>
<evidence type="ECO:0000256" key="1">
    <source>
        <dbReference type="ARBA" id="ARBA00038097"/>
    </source>
</evidence>
<dbReference type="GO" id="GO:0006654">
    <property type="term" value="P:phosphatidic acid biosynthetic process"/>
    <property type="evidence" value="ECO:0007669"/>
    <property type="project" value="TreeGrafter"/>
</dbReference>
<dbReference type="PRINTS" id="PR00111">
    <property type="entry name" value="ABHYDROLASE"/>
</dbReference>
<dbReference type="GO" id="GO:0052689">
    <property type="term" value="F:carboxylic ester hydrolase activity"/>
    <property type="evidence" value="ECO:0007669"/>
    <property type="project" value="TreeGrafter"/>
</dbReference>
<dbReference type="PANTHER" id="PTHR42886:SF29">
    <property type="entry name" value="PUMMELIG, ISOFORM A"/>
    <property type="match status" value="1"/>
</dbReference>
<feature type="domain" description="AB hydrolase-1" evidence="3">
    <location>
        <begin position="118"/>
        <end position="384"/>
    </location>
</feature>
<dbReference type="PANTHER" id="PTHR42886">
    <property type="entry name" value="RE40534P-RELATED"/>
    <property type="match status" value="1"/>
</dbReference>
<gene>
    <name evidence="4" type="ORF">BJG266_LOCUS36307</name>
    <name evidence="5" type="ORF">QVE165_LOCUS53304</name>
</gene>
<dbReference type="Proteomes" id="UP000663832">
    <property type="component" value="Unassembled WGS sequence"/>
</dbReference>
<feature type="domain" description="AB hydrolase-1" evidence="3">
    <location>
        <begin position="482"/>
        <end position="741"/>
    </location>
</feature>
<proteinExistence type="inferred from homology"/>
<dbReference type="AlphaFoldDB" id="A0A816B8P2"/>
<dbReference type="GO" id="GO:0055088">
    <property type="term" value="P:lipid homeostasis"/>
    <property type="evidence" value="ECO:0007669"/>
    <property type="project" value="TreeGrafter"/>
</dbReference>
<dbReference type="EMBL" id="CAJNOI010001042">
    <property type="protein sequence ID" value="CAF1376185.1"/>
    <property type="molecule type" value="Genomic_DNA"/>
</dbReference>
<feature type="compositionally biased region" description="Acidic residues" evidence="2">
    <location>
        <begin position="9"/>
        <end position="20"/>
    </location>
</feature>
<feature type="region of interest" description="Disordered" evidence="2">
    <location>
        <begin position="1"/>
        <end position="21"/>
    </location>
</feature>
<protein>
    <recommendedName>
        <fullName evidence="3">AB hydrolase-1 domain-containing protein</fullName>
    </recommendedName>
</protein>
<dbReference type="Pfam" id="PF00561">
    <property type="entry name" value="Abhydrolase_1"/>
    <property type="match status" value="2"/>
</dbReference>
<dbReference type="Gene3D" id="3.40.50.1820">
    <property type="entry name" value="alpha/beta hydrolase"/>
    <property type="match status" value="2"/>
</dbReference>
<comment type="similarity">
    <text evidence="1">Belongs to the peptidase S33 family. ABHD4/ABHD5 subfamily.</text>
</comment>
<evidence type="ECO:0000259" key="3">
    <source>
        <dbReference type="Pfam" id="PF00561"/>
    </source>
</evidence>
<name>A0A816B8P2_9BILA</name>
<dbReference type="GO" id="GO:0005739">
    <property type="term" value="C:mitochondrion"/>
    <property type="evidence" value="ECO:0007669"/>
    <property type="project" value="TreeGrafter"/>
</dbReference>
<dbReference type="InterPro" id="IPR029058">
    <property type="entry name" value="AB_hydrolase_fold"/>
</dbReference>
<dbReference type="OrthoDB" id="7457040at2759"/>
<dbReference type="GO" id="GO:0042171">
    <property type="term" value="F:lysophosphatidic acid acyltransferase activity"/>
    <property type="evidence" value="ECO:0007669"/>
    <property type="project" value="TreeGrafter"/>
</dbReference>
<dbReference type="Proteomes" id="UP000663877">
    <property type="component" value="Unassembled WGS sequence"/>
</dbReference>
<dbReference type="GO" id="GO:0005811">
    <property type="term" value="C:lipid droplet"/>
    <property type="evidence" value="ECO:0007669"/>
    <property type="project" value="TreeGrafter"/>
</dbReference>
<organism evidence="5 6">
    <name type="scientific">Adineta steineri</name>
    <dbReference type="NCBI Taxonomy" id="433720"/>
    <lineage>
        <taxon>Eukaryota</taxon>
        <taxon>Metazoa</taxon>
        <taxon>Spiralia</taxon>
        <taxon>Gnathifera</taxon>
        <taxon>Rotifera</taxon>
        <taxon>Eurotatoria</taxon>
        <taxon>Bdelloidea</taxon>
        <taxon>Adinetida</taxon>
        <taxon>Adinetidae</taxon>
        <taxon>Adineta</taxon>
    </lineage>
</organism>